<evidence type="ECO:0000313" key="2">
    <source>
        <dbReference type="EMBL" id="KAL0489254.1"/>
    </source>
</evidence>
<evidence type="ECO:0000313" key="3">
    <source>
        <dbReference type="Proteomes" id="UP001431209"/>
    </source>
</evidence>
<feature type="domain" description="Protein kinase" evidence="1">
    <location>
        <begin position="7"/>
        <end position="284"/>
    </location>
</feature>
<dbReference type="InterPro" id="IPR000719">
    <property type="entry name" value="Prot_kinase_dom"/>
</dbReference>
<dbReference type="Proteomes" id="UP001431209">
    <property type="component" value="Unassembled WGS sequence"/>
</dbReference>
<dbReference type="SUPFAM" id="SSF56112">
    <property type="entry name" value="Protein kinase-like (PK-like)"/>
    <property type="match status" value="1"/>
</dbReference>
<proteinExistence type="predicted"/>
<dbReference type="PROSITE" id="PS00108">
    <property type="entry name" value="PROTEIN_KINASE_ST"/>
    <property type="match status" value="1"/>
</dbReference>
<evidence type="ECO:0000259" key="1">
    <source>
        <dbReference type="PROSITE" id="PS50011"/>
    </source>
</evidence>
<dbReference type="GO" id="GO:0005737">
    <property type="term" value="C:cytoplasm"/>
    <property type="evidence" value="ECO:0007669"/>
    <property type="project" value="TreeGrafter"/>
</dbReference>
<dbReference type="AlphaFoldDB" id="A0AAW2ZKP0"/>
<dbReference type="Pfam" id="PF00069">
    <property type="entry name" value="Pkinase"/>
    <property type="match status" value="1"/>
</dbReference>
<keyword evidence="2" id="KW-0808">Transferase</keyword>
<dbReference type="Gene3D" id="1.10.510.10">
    <property type="entry name" value="Transferase(Phosphotransferase) domain 1"/>
    <property type="match status" value="1"/>
</dbReference>
<dbReference type="SMART" id="SM00220">
    <property type="entry name" value="S_TKc"/>
    <property type="match status" value="1"/>
</dbReference>
<keyword evidence="2" id="KW-0418">Kinase</keyword>
<dbReference type="InterPro" id="IPR053235">
    <property type="entry name" value="Ser_Thr_kinase"/>
</dbReference>
<reference evidence="2 3" key="1">
    <citation type="submission" date="2024-03" db="EMBL/GenBank/DDBJ databases">
        <title>The Acrasis kona genome and developmental transcriptomes reveal deep origins of eukaryotic multicellular pathways.</title>
        <authorList>
            <person name="Sheikh S."/>
            <person name="Fu C.-J."/>
            <person name="Brown M.W."/>
            <person name="Baldauf S.L."/>
        </authorList>
    </citation>
    <scope>NUCLEOTIDE SEQUENCE [LARGE SCALE GENOMIC DNA]</scope>
    <source>
        <strain evidence="2 3">ATCC MYA-3509</strain>
    </source>
</reference>
<dbReference type="GO" id="GO:0005524">
    <property type="term" value="F:ATP binding"/>
    <property type="evidence" value="ECO:0007669"/>
    <property type="project" value="InterPro"/>
</dbReference>
<gene>
    <name evidence="2" type="ORF">AKO1_013778</name>
</gene>
<dbReference type="InterPro" id="IPR008271">
    <property type="entry name" value="Ser/Thr_kinase_AS"/>
</dbReference>
<dbReference type="PROSITE" id="PS50011">
    <property type="entry name" value="PROTEIN_KINASE_DOM"/>
    <property type="match status" value="1"/>
</dbReference>
<name>A0AAW2ZKP0_9EUKA</name>
<dbReference type="EMBL" id="JAOPGA020001535">
    <property type="protein sequence ID" value="KAL0489254.1"/>
    <property type="molecule type" value="Genomic_DNA"/>
</dbReference>
<accession>A0AAW2ZKP0</accession>
<dbReference type="GO" id="GO:0004674">
    <property type="term" value="F:protein serine/threonine kinase activity"/>
    <property type="evidence" value="ECO:0007669"/>
    <property type="project" value="TreeGrafter"/>
</dbReference>
<dbReference type="InterPro" id="IPR011009">
    <property type="entry name" value="Kinase-like_dom_sf"/>
</dbReference>
<keyword evidence="3" id="KW-1185">Reference proteome</keyword>
<dbReference type="CDD" id="cd14014">
    <property type="entry name" value="STKc_PknB_like"/>
    <property type="match status" value="1"/>
</dbReference>
<sequence>MEFYAWYEPISVLHTSKHSQVLRARYKAGKDDVIQNGTNVIIKTHTTEYTSLVTAEHFRREYNIGKIINSSENSSNVVRYLSLLEKKTDAGQAIAIVIEDYTCKSLLSIIPQGGFDVATFLNHSIQITKGLLSVHDCRIVHKDIKPSNIIIDDNSHIMLIDFGCASQLQEEVEKTPVKSIQRIYGTLAYVSPEQTGRINRTIDFRSDFYSLGITFYQLLSGKLPFQTNEIMKLVYCHIASKLPPLPSHLPKVIVDIINKLTMKDCEDRYQSCKIPFILLTHNHTRSWNSIRSTKMQGVIRKRSTLYRTLSYRDT</sequence>
<protein>
    <submittedName>
        <fullName evidence="2">Serine/threonine-protein kinase PksC</fullName>
    </submittedName>
</protein>
<dbReference type="PANTHER" id="PTHR24361">
    <property type="entry name" value="MITOGEN-ACTIVATED KINASE KINASE KINASE"/>
    <property type="match status" value="1"/>
</dbReference>
<organism evidence="2 3">
    <name type="scientific">Acrasis kona</name>
    <dbReference type="NCBI Taxonomy" id="1008807"/>
    <lineage>
        <taxon>Eukaryota</taxon>
        <taxon>Discoba</taxon>
        <taxon>Heterolobosea</taxon>
        <taxon>Tetramitia</taxon>
        <taxon>Eutetramitia</taxon>
        <taxon>Acrasidae</taxon>
        <taxon>Acrasis</taxon>
    </lineage>
</organism>
<dbReference type="PANTHER" id="PTHR24361:SF785">
    <property type="entry name" value="DUAL SPECIFICITY MITOGEN-ACTIVATED PROTEIN KINASE KINASE 1"/>
    <property type="match status" value="1"/>
</dbReference>
<comment type="caution">
    <text evidence="2">The sequence shown here is derived from an EMBL/GenBank/DDBJ whole genome shotgun (WGS) entry which is preliminary data.</text>
</comment>